<name>A0ABU3EUF0_9ENTE</name>
<dbReference type="EMBL" id="JARPYI010000001">
    <property type="protein sequence ID" value="MDT2598490.1"/>
    <property type="molecule type" value="Genomic_DNA"/>
</dbReference>
<feature type="compositionally biased region" description="Basic residues" evidence="1">
    <location>
        <begin position="180"/>
        <end position="193"/>
    </location>
</feature>
<dbReference type="Proteomes" id="UP001252875">
    <property type="component" value="Unassembled WGS sequence"/>
</dbReference>
<feature type="region of interest" description="Disordered" evidence="1">
    <location>
        <begin position="158"/>
        <end position="199"/>
    </location>
</feature>
<evidence type="ECO:0000313" key="2">
    <source>
        <dbReference type="EMBL" id="MDT2598490.1"/>
    </source>
</evidence>
<reference evidence="2 3" key="1">
    <citation type="submission" date="2023-03" db="EMBL/GenBank/DDBJ databases">
        <authorList>
            <person name="Shen W."/>
            <person name="Cai J."/>
        </authorList>
    </citation>
    <scope>NUCLEOTIDE SEQUENCE [LARGE SCALE GENOMIC DNA]</scope>
    <source>
        <strain evidence="2 3">D6-4</strain>
    </source>
</reference>
<accession>A0ABU3EUF0</accession>
<dbReference type="InterPro" id="IPR021321">
    <property type="entry name" value="DUF2922"/>
</dbReference>
<dbReference type="RefSeq" id="WP_311821216.1">
    <property type="nucleotide sequence ID" value="NZ_JARPYF010000001.1"/>
</dbReference>
<sequence length="199" mass="22179">MYAVKTIKTKKLVSTFYKSNGKKQNLIVKNPTVEKSAEEIREALELLTTLDIFEEEDGVKTYAEVDTCKYVETTKYIQFDPEHPVEAIELPVAPKAIEVPTANYPKPKYEKFVDLACPPALEKLSQKNLAPKVEALSLPVAAPINDLSESNVSLPIESDTEVTSISQEPSQVPNKNSGTLKRKLSRLWGRKGKNKDESS</sequence>
<organism evidence="2 3">
    <name type="scientific">Enterococcus hulanensis</name>
    <dbReference type="NCBI Taxonomy" id="2559929"/>
    <lineage>
        <taxon>Bacteria</taxon>
        <taxon>Bacillati</taxon>
        <taxon>Bacillota</taxon>
        <taxon>Bacilli</taxon>
        <taxon>Lactobacillales</taxon>
        <taxon>Enterococcaceae</taxon>
        <taxon>Enterococcus</taxon>
    </lineage>
</organism>
<proteinExistence type="predicted"/>
<protein>
    <submittedName>
        <fullName evidence="2">DUF2922 domain-containing protein</fullName>
    </submittedName>
</protein>
<dbReference type="Pfam" id="PF11148">
    <property type="entry name" value="DUF2922"/>
    <property type="match status" value="1"/>
</dbReference>
<comment type="caution">
    <text evidence="2">The sequence shown here is derived from an EMBL/GenBank/DDBJ whole genome shotgun (WGS) entry which is preliminary data.</text>
</comment>
<evidence type="ECO:0000313" key="3">
    <source>
        <dbReference type="Proteomes" id="UP001252875"/>
    </source>
</evidence>
<feature type="compositionally biased region" description="Polar residues" evidence="1">
    <location>
        <begin position="161"/>
        <end position="179"/>
    </location>
</feature>
<keyword evidence="3" id="KW-1185">Reference proteome</keyword>
<gene>
    <name evidence="2" type="ORF">P7D85_01815</name>
</gene>
<evidence type="ECO:0000256" key="1">
    <source>
        <dbReference type="SAM" id="MobiDB-lite"/>
    </source>
</evidence>